<dbReference type="PANTHER" id="PTHR46745">
    <property type="entry name" value="TSC22 DOMAIN FAMILY PROTEIN 1"/>
    <property type="match status" value="1"/>
</dbReference>
<feature type="compositionally biased region" description="Low complexity" evidence="1">
    <location>
        <begin position="308"/>
        <end position="321"/>
    </location>
</feature>
<dbReference type="GO" id="GO:0008284">
    <property type="term" value="P:positive regulation of cell population proliferation"/>
    <property type="evidence" value="ECO:0007669"/>
    <property type="project" value="TreeGrafter"/>
</dbReference>
<evidence type="ECO:0000313" key="2">
    <source>
        <dbReference type="Ensembl" id="ENSCMIP00000027426.1"/>
    </source>
</evidence>
<accession>A0A4W3IIY3</accession>
<proteinExistence type="predicted"/>
<feature type="compositionally biased region" description="Low complexity" evidence="1">
    <location>
        <begin position="492"/>
        <end position="507"/>
    </location>
</feature>
<dbReference type="AlphaFoldDB" id="A0A4W3IIY3"/>
<dbReference type="OMA" id="EDSGHQQ"/>
<dbReference type="GO" id="GO:0043066">
    <property type="term" value="P:negative regulation of apoptotic process"/>
    <property type="evidence" value="ECO:0007669"/>
    <property type="project" value="TreeGrafter"/>
</dbReference>
<dbReference type="Ensembl" id="ENSCMIT00000027862.1">
    <property type="protein sequence ID" value="ENSCMIP00000027426.1"/>
    <property type="gene ID" value="ENSCMIG00000011942.1"/>
</dbReference>
<reference evidence="3" key="3">
    <citation type="journal article" date="2014" name="Nature">
        <title>Elephant shark genome provides unique insights into gnathostome evolution.</title>
        <authorList>
            <consortium name="International Elephant Shark Genome Sequencing Consortium"/>
            <person name="Venkatesh B."/>
            <person name="Lee A.P."/>
            <person name="Ravi V."/>
            <person name="Maurya A.K."/>
            <person name="Lian M.M."/>
            <person name="Swann J.B."/>
            <person name="Ohta Y."/>
            <person name="Flajnik M.F."/>
            <person name="Sutoh Y."/>
            <person name="Kasahara M."/>
            <person name="Hoon S."/>
            <person name="Gangu V."/>
            <person name="Roy S.W."/>
            <person name="Irimia M."/>
            <person name="Korzh V."/>
            <person name="Kondrychyn I."/>
            <person name="Lim Z.W."/>
            <person name="Tay B.H."/>
            <person name="Tohari S."/>
            <person name="Kong K.W."/>
            <person name="Ho S."/>
            <person name="Lorente-Galdos B."/>
            <person name="Quilez J."/>
            <person name="Marques-Bonet T."/>
            <person name="Raney B.J."/>
            <person name="Ingham P.W."/>
            <person name="Tay A."/>
            <person name="Hillier L.W."/>
            <person name="Minx P."/>
            <person name="Boehm T."/>
            <person name="Wilson R.K."/>
            <person name="Brenner S."/>
            <person name="Warren W.C."/>
        </authorList>
    </citation>
    <scope>NUCLEOTIDE SEQUENCE [LARGE SCALE GENOMIC DNA]</scope>
</reference>
<feature type="region of interest" description="Disordered" evidence="1">
    <location>
        <begin position="1"/>
        <end position="250"/>
    </location>
</feature>
<dbReference type="FunCoup" id="A0A4W3IIY3">
    <property type="interactions" value="210"/>
</dbReference>
<feature type="region of interest" description="Disordered" evidence="1">
    <location>
        <begin position="492"/>
        <end position="532"/>
    </location>
</feature>
<dbReference type="PANTHER" id="PTHR46745:SF1">
    <property type="entry name" value="TSC22 DOMAIN FAMILY PROTEIN 1"/>
    <property type="match status" value="1"/>
</dbReference>
<feature type="compositionally biased region" description="Low complexity" evidence="1">
    <location>
        <begin position="8"/>
        <end position="45"/>
    </location>
</feature>
<feature type="compositionally biased region" description="Basic and acidic residues" evidence="1">
    <location>
        <begin position="177"/>
        <end position="188"/>
    </location>
</feature>
<feature type="compositionally biased region" description="Low complexity" evidence="1">
    <location>
        <begin position="64"/>
        <end position="86"/>
    </location>
</feature>
<evidence type="ECO:0008006" key="4">
    <source>
        <dbReference type="Google" id="ProtNLM"/>
    </source>
</evidence>
<reference evidence="3" key="1">
    <citation type="journal article" date="2006" name="Science">
        <title>Ancient noncoding elements conserved in the human genome.</title>
        <authorList>
            <person name="Venkatesh B."/>
            <person name="Kirkness E.F."/>
            <person name="Loh Y.H."/>
            <person name="Halpern A.L."/>
            <person name="Lee A.P."/>
            <person name="Johnson J."/>
            <person name="Dandona N."/>
            <person name="Viswanathan L.D."/>
            <person name="Tay A."/>
            <person name="Venter J.C."/>
            <person name="Strausberg R.L."/>
            <person name="Brenner S."/>
        </authorList>
    </citation>
    <scope>NUCLEOTIDE SEQUENCE [LARGE SCALE GENOMIC DNA]</scope>
</reference>
<dbReference type="GeneTree" id="ENSGT00940000166021"/>
<dbReference type="InParanoid" id="A0A4W3IIY3"/>
<evidence type="ECO:0000313" key="3">
    <source>
        <dbReference type="Proteomes" id="UP000314986"/>
    </source>
</evidence>
<evidence type="ECO:0000256" key="1">
    <source>
        <dbReference type="SAM" id="MobiDB-lite"/>
    </source>
</evidence>
<protein>
    <recommendedName>
        <fullName evidence="4">TSC22 domain family protein 1</fullName>
    </recommendedName>
</protein>
<reference evidence="2" key="5">
    <citation type="submission" date="2025-09" db="UniProtKB">
        <authorList>
            <consortium name="Ensembl"/>
        </authorList>
    </citation>
    <scope>IDENTIFICATION</scope>
</reference>
<reference evidence="3" key="2">
    <citation type="journal article" date="2007" name="PLoS Biol.">
        <title>Survey sequencing and comparative analysis of the elephant shark (Callorhinchus milii) genome.</title>
        <authorList>
            <person name="Venkatesh B."/>
            <person name="Kirkness E.F."/>
            <person name="Loh Y.H."/>
            <person name="Halpern A.L."/>
            <person name="Lee A.P."/>
            <person name="Johnson J."/>
            <person name="Dandona N."/>
            <person name="Viswanathan L.D."/>
            <person name="Tay A."/>
            <person name="Venter J.C."/>
            <person name="Strausberg R.L."/>
            <person name="Brenner S."/>
        </authorList>
    </citation>
    <scope>NUCLEOTIDE SEQUENCE [LARGE SCALE GENOMIC DNA]</scope>
</reference>
<feature type="compositionally biased region" description="Acidic residues" evidence="1">
    <location>
        <begin position="151"/>
        <end position="160"/>
    </location>
</feature>
<reference evidence="2" key="4">
    <citation type="submission" date="2025-08" db="UniProtKB">
        <authorList>
            <consortium name="Ensembl"/>
        </authorList>
    </citation>
    <scope>IDENTIFICATION</scope>
</reference>
<dbReference type="Proteomes" id="UP000314986">
    <property type="component" value="Unassembled WGS sequence"/>
</dbReference>
<feature type="region of interest" description="Disordered" evidence="1">
    <location>
        <begin position="612"/>
        <end position="635"/>
    </location>
</feature>
<organism evidence="2 3">
    <name type="scientific">Callorhinchus milii</name>
    <name type="common">Ghost shark</name>
    <dbReference type="NCBI Taxonomy" id="7868"/>
    <lineage>
        <taxon>Eukaryota</taxon>
        <taxon>Metazoa</taxon>
        <taxon>Chordata</taxon>
        <taxon>Craniata</taxon>
        <taxon>Vertebrata</taxon>
        <taxon>Chondrichthyes</taxon>
        <taxon>Holocephali</taxon>
        <taxon>Chimaeriformes</taxon>
        <taxon>Callorhinchidae</taxon>
        <taxon>Callorhinchus</taxon>
    </lineage>
</organism>
<feature type="compositionally biased region" description="Polar residues" evidence="1">
    <location>
        <begin position="205"/>
        <end position="223"/>
    </location>
</feature>
<keyword evidence="3" id="KW-1185">Reference proteome</keyword>
<feature type="region of interest" description="Disordered" evidence="1">
    <location>
        <begin position="296"/>
        <end position="321"/>
    </location>
</feature>
<feature type="region of interest" description="Disordered" evidence="1">
    <location>
        <begin position="428"/>
        <end position="448"/>
    </location>
</feature>
<feature type="compositionally biased region" description="Basic residues" evidence="1">
    <location>
        <begin position="229"/>
        <end position="250"/>
    </location>
</feature>
<dbReference type="GO" id="GO:0005634">
    <property type="term" value="C:nucleus"/>
    <property type="evidence" value="ECO:0007669"/>
    <property type="project" value="TreeGrafter"/>
</dbReference>
<name>A0A4W3IIY3_CALMI</name>
<sequence>MAHPPYPRRSSSSSSSAAAAASLPATAGAGLTSAPGSSASLSSLIGGAGAGLPHPPHAEETPAHARSSASLATASVSSPSPSPGLGSLPGGGAAPGPQLPPQSLSLHPQPPPPAPPTVSVAGAQMKKKSGFQITSVTPAQNNAGSNNSIAEDTESYDDMDESHTEDLSSSEILDVSRATDYEPERSSSEETLNNVGDAETPGALSPNQPRLPQHQTALFNGSIHSLHPPQHHHPPHHHQHQQQQHHHHHAMVAGPGLVGTANAASGGVIASANVSAPTASEKNGIHVPVSGLVTSAVGTPAPPTSNISTTGNGNASAASGPGSAHLGNIALTSSAKMNVTGASSSVNVTAVSASSNVNASSTSAAGGPGSAVSQPAAGSSRFRVVKLDSSTEPYKKGRWVCTEFYDKENTTVVSEGISMNRTVESVKQTPTDVNLEKESTSGGSSSVSSTVSTIGYYIENAGNGDPGLTLAPQQQAFQGFSNQQLDFSSAVPHSVQPLPQSVSQPQLAQMQLHSQETMHSQQKPSAPLSGQTNISNVANVQQASIQQQLPYPQQQQASQVMPVVPQQQLPYLQQQPASQMTAKHTISANTSAIISDYVQHTQIQSSVQAMQQGAGGVGPGAPSGQTQVVQGQAPPMSAQTLPAVAPSQPVGQLSTMLLPGAANGQLVTGQQGNTISLLQQSCTPPVVNQSASTVLQSSTPQPCPGQQIGQPQQSGIVQQQVVPGSASGLVQQVVMAPQKQQLPSQPQGQGAESVIQSVNNQQITGISSTPSAVTANLPSVNQVGSSVPPNLPTVPASVIPQQPTTQIALVQNGSLIQNVSQSSIPTNVLQGGPQPQVVPGNVQYPTQASVQPQINQMEDVRRPADQHVMIAHFGESALSAASYLAQEIASGANPASLLPLKTLPLSMQPVDGEDDR</sequence>
<feature type="compositionally biased region" description="Polar residues" evidence="1">
    <location>
        <begin position="131"/>
        <end position="150"/>
    </location>
</feature>
<feature type="compositionally biased region" description="Polar residues" evidence="1">
    <location>
        <begin position="508"/>
        <end position="532"/>
    </location>
</feature>
<dbReference type="GO" id="GO:0005829">
    <property type="term" value="C:cytosol"/>
    <property type="evidence" value="ECO:0007669"/>
    <property type="project" value="TreeGrafter"/>
</dbReference>
<dbReference type="STRING" id="7868.ENSCMIP00000027426"/>